<name>A0A8J6CKQ6_9ROSI</name>
<dbReference type="SUPFAM" id="SSF56672">
    <property type="entry name" value="DNA/RNA polymerases"/>
    <property type="match status" value="1"/>
</dbReference>
<protein>
    <recommendedName>
        <fullName evidence="2">Reverse transcriptase Ty1/copia-type domain-containing protein</fullName>
    </recommendedName>
</protein>
<evidence type="ECO:0000259" key="2">
    <source>
        <dbReference type="Pfam" id="PF07727"/>
    </source>
</evidence>
<evidence type="ECO:0000313" key="4">
    <source>
        <dbReference type="Proteomes" id="UP000701853"/>
    </source>
</evidence>
<dbReference type="PANTHER" id="PTHR11439:SF467">
    <property type="entry name" value="INTEGRASE CATALYTIC DOMAIN-CONTAINING PROTEIN"/>
    <property type="match status" value="1"/>
</dbReference>
<dbReference type="InterPro" id="IPR004158">
    <property type="entry name" value="DUF247_pln"/>
</dbReference>
<sequence length="800" mass="91776">MGEQGYKKTTSDYCVFVKRLSGDDFIILLLYVDDMLIVGQNASRIEKLKQELSKSFAMKDLGPVKQILGIRLTRDRKAKKLWLSQEMYIEKVLQRFSMVKAKAVNTPFAMHFRLSVKHSPSTEKEKEEMQKIPYSSAVGSLMYAMVCTRPDLAYAFGTISRFLSNPGKEHWNTVKWIMRYLRGTSNMKLCFGNEKPVLVGYTDSDMAGDIDSRRFTSGYLITYAGGAVAWQSRLQKCVALSTTESEFIAATEACKEMLWMKKFVHELGFTQEKYVLYCDSQSAIHLGKNSTFHARSKHIDLRYHWIRDVLEAKLLDHEKIHINDNGADMLTKALLRGKFEACCLTSGMESDQLFDRRSIRGSIELIFGQQLGDKVFLTLSYRERKNTDCALLCFGCSVSSQRQGPLQVSWQGAKPLIQRVSPLLLNTKADFKKCFEPRLVALGPLHHGKPEFMCSEQAKLKFAARFALDNGYTDDQELFYRVREEIGDLRKCYNPEDIAAYNDERLAWMLFVDGCAVLCAVRYVVEENQLPYKLLKILICSAKDPQIWELSITDFIAQNLMTDIEQKSKHVDDNKDYAHLLERFRDQLLTGDEMKRDSTVMGRKLLSWGDSRKHRRMFRGLKELKESGIHVKPSTTNNLKNISFYCNYLGKLMIPRLLVDDAMASKFLNLVALEMCPDFKNKFEVTSYLCFMDSLIGSADDVKELRVSGVLLNYLGSDEEVAELFNKMSRDLVPDPKTYFKVTEDIHMYRTKPWTAALAKAYYTHFSRPWTFLAFMGAIMGLLFSAIQAYFSLPQNKSSP</sequence>
<dbReference type="InterPro" id="IPR043502">
    <property type="entry name" value="DNA/RNA_pol_sf"/>
</dbReference>
<dbReference type="Proteomes" id="UP000701853">
    <property type="component" value="Chromosome 13"/>
</dbReference>
<keyword evidence="1" id="KW-0812">Transmembrane</keyword>
<accession>A0A8J6CKQ6</accession>
<keyword evidence="1" id="KW-0472">Membrane</keyword>
<evidence type="ECO:0000256" key="1">
    <source>
        <dbReference type="SAM" id="Phobius"/>
    </source>
</evidence>
<feature type="transmembrane region" description="Helical" evidence="1">
    <location>
        <begin position="770"/>
        <end position="791"/>
    </location>
</feature>
<evidence type="ECO:0000313" key="3">
    <source>
        <dbReference type="EMBL" id="KAG8471368.1"/>
    </source>
</evidence>
<reference evidence="3 4" key="1">
    <citation type="journal article" date="2021" name="bioRxiv">
        <title>The Gossypium anomalum genome as a resource for cotton improvement and evolutionary analysis of hybrid incompatibility.</title>
        <authorList>
            <person name="Grover C.E."/>
            <person name="Yuan D."/>
            <person name="Arick M.A."/>
            <person name="Miller E.R."/>
            <person name="Hu G."/>
            <person name="Peterson D.G."/>
            <person name="Wendel J.F."/>
            <person name="Udall J.A."/>
        </authorList>
    </citation>
    <scope>NUCLEOTIDE SEQUENCE [LARGE SCALE GENOMIC DNA]</scope>
    <source>
        <strain evidence="3">JFW-Udall</strain>
        <tissue evidence="3">Leaf</tissue>
    </source>
</reference>
<dbReference type="CDD" id="cd09272">
    <property type="entry name" value="RNase_HI_RT_Ty1"/>
    <property type="match status" value="1"/>
</dbReference>
<dbReference type="Pfam" id="PF03140">
    <property type="entry name" value="DUF247"/>
    <property type="match status" value="2"/>
</dbReference>
<dbReference type="InterPro" id="IPR013103">
    <property type="entry name" value="RVT_2"/>
</dbReference>
<comment type="caution">
    <text evidence="3">The sequence shown here is derived from an EMBL/GenBank/DDBJ whole genome shotgun (WGS) entry which is preliminary data.</text>
</comment>
<dbReference type="AlphaFoldDB" id="A0A8J6CKQ6"/>
<gene>
    <name evidence="3" type="ORF">CXB51_036940</name>
</gene>
<organism evidence="3 4">
    <name type="scientific">Gossypium anomalum</name>
    <dbReference type="NCBI Taxonomy" id="47600"/>
    <lineage>
        <taxon>Eukaryota</taxon>
        <taxon>Viridiplantae</taxon>
        <taxon>Streptophyta</taxon>
        <taxon>Embryophyta</taxon>
        <taxon>Tracheophyta</taxon>
        <taxon>Spermatophyta</taxon>
        <taxon>Magnoliopsida</taxon>
        <taxon>eudicotyledons</taxon>
        <taxon>Gunneridae</taxon>
        <taxon>Pentapetalae</taxon>
        <taxon>rosids</taxon>
        <taxon>malvids</taxon>
        <taxon>Malvales</taxon>
        <taxon>Malvaceae</taxon>
        <taxon>Malvoideae</taxon>
        <taxon>Gossypium</taxon>
    </lineage>
</organism>
<dbReference type="PANTHER" id="PTHR11439">
    <property type="entry name" value="GAG-POL-RELATED RETROTRANSPOSON"/>
    <property type="match status" value="1"/>
</dbReference>
<keyword evidence="4" id="KW-1185">Reference proteome</keyword>
<dbReference type="OrthoDB" id="1849062at2759"/>
<dbReference type="EMBL" id="JAHUZN010000013">
    <property type="protein sequence ID" value="KAG8471368.1"/>
    <property type="molecule type" value="Genomic_DNA"/>
</dbReference>
<feature type="domain" description="Reverse transcriptase Ty1/copia-type" evidence="2">
    <location>
        <begin position="3"/>
        <end position="108"/>
    </location>
</feature>
<proteinExistence type="predicted"/>
<dbReference type="Pfam" id="PF07727">
    <property type="entry name" value="RVT_2"/>
    <property type="match status" value="1"/>
</dbReference>
<keyword evidence="1" id="KW-1133">Transmembrane helix</keyword>